<comment type="pathway">
    <text evidence="2">Lipid metabolism; sphingolipid metabolism.</text>
</comment>
<organism evidence="11 12">
    <name type="scientific">Caballeronia choica</name>
    <dbReference type="NCBI Taxonomy" id="326476"/>
    <lineage>
        <taxon>Bacteria</taxon>
        <taxon>Pseudomonadati</taxon>
        <taxon>Pseudomonadota</taxon>
        <taxon>Betaproteobacteria</taxon>
        <taxon>Burkholderiales</taxon>
        <taxon>Burkholderiaceae</taxon>
        <taxon>Caballeronia</taxon>
    </lineage>
</organism>
<dbReference type="NCBIfam" id="TIGR03472">
    <property type="entry name" value="HpnI"/>
    <property type="match status" value="1"/>
</dbReference>
<sequence length="410" mass="44931">MAPSLPLTEWMLIGLCCIATCYAAVAALVRPGLREPRDDDACGPSRTPSVSVLKPLCGAEPRLLQNLETFCVQSHPSYQLLFGVSSASDPAAKVVKCLQKAYPHLDIRLVVDDTHHGSNRKVANLINLSAHARHSLLVIADSDIAVEPDYLTRVTAPLLDHDVGLVTCLYRARRVGGFWARLGALFIDEWFVPSVHLAHAAGSRRFGFGATLALRQDTLAASGGFEALRDCLADDYWLAERVRGLGLAIRLSDVVVTTDVIERDFLSLWRRETRWLRTIRSVNPLGFAFLFVTFTTPWLVASGLLGLGIDASGGNIAHSYVDTLVDLSTSLGLSARLVLHWRSARNWRGFCRELPLLPLRDVLLWLQWFAAAFGSNVSWRGARVPIDGSPASGAPNMRNDPDASDLSDSR</sequence>
<dbReference type="OrthoDB" id="9814255at2"/>
<dbReference type="InterPro" id="IPR025993">
    <property type="entry name" value="Ceramide_glucosylTrfase"/>
</dbReference>
<evidence type="ECO:0000256" key="2">
    <source>
        <dbReference type="ARBA" id="ARBA00004760"/>
    </source>
</evidence>
<keyword evidence="8 10" id="KW-0472">Membrane</keyword>
<evidence type="ECO:0000256" key="1">
    <source>
        <dbReference type="ARBA" id="ARBA00004141"/>
    </source>
</evidence>
<feature type="transmembrane region" description="Helical" evidence="10">
    <location>
        <begin position="12"/>
        <end position="29"/>
    </location>
</feature>
<dbReference type="Proteomes" id="UP000054770">
    <property type="component" value="Unassembled WGS sequence"/>
</dbReference>
<dbReference type="Gene3D" id="3.90.550.10">
    <property type="entry name" value="Spore Coat Polysaccharide Biosynthesis Protein SpsA, Chain A"/>
    <property type="match status" value="1"/>
</dbReference>
<feature type="transmembrane region" description="Helical" evidence="10">
    <location>
        <begin position="281"/>
        <end position="300"/>
    </location>
</feature>
<dbReference type="GO" id="GO:0016020">
    <property type="term" value="C:membrane"/>
    <property type="evidence" value="ECO:0007669"/>
    <property type="project" value="UniProtKB-SubCell"/>
</dbReference>
<comment type="subcellular location">
    <subcellularLocation>
        <location evidence="1">Membrane</location>
        <topology evidence="1">Multi-pass membrane protein</topology>
    </subcellularLocation>
</comment>
<keyword evidence="6 10" id="KW-0812">Transmembrane</keyword>
<protein>
    <submittedName>
        <fullName evidence="11">Glycosyltransferase</fullName>
    </submittedName>
</protein>
<dbReference type="GO" id="GO:0006679">
    <property type="term" value="P:glucosylceramide biosynthetic process"/>
    <property type="evidence" value="ECO:0007669"/>
    <property type="project" value="TreeGrafter"/>
</dbReference>
<comment type="pathway">
    <text evidence="3">Sphingolipid metabolism.</text>
</comment>
<comment type="caution">
    <text evidence="11">The sequence shown here is derived from an EMBL/GenBank/DDBJ whole genome shotgun (WGS) entry which is preliminary data.</text>
</comment>
<name>A0A158IX98_9BURK</name>
<keyword evidence="7 10" id="KW-1133">Transmembrane helix</keyword>
<evidence type="ECO:0000256" key="3">
    <source>
        <dbReference type="ARBA" id="ARBA00004991"/>
    </source>
</evidence>
<dbReference type="PANTHER" id="PTHR12726">
    <property type="entry name" value="CERAMIDE GLUCOSYLTRANSFERASE"/>
    <property type="match status" value="1"/>
</dbReference>
<dbReference type="CDD" id="cd02520">
    <property type="entry name" value="Glucosylceramide_synthase"/>
    <property type="match status" value="1"/>
</dbReference>
<dbReference type="InterPro" id="IPR029044">
    <property type="entry name" value="Nucleotide-diphossugar_trans"/>
</dbReference>
<dbReference type="InterPro" id="IPR017835">
    <property type="entry name" value="Hopen-assoc_HpnI"/>
</dbReference>
<evidence type="ECO:0000313" key="11">
    <source>
        <dbReference type="EMBL" id="SAL61302.1"/>
    </source>
</evidence>
<dbReference type="SUPFAM" id="SSF53448">
    <property type="entry name" value="Nucleotide-diphospho-sugar transferases"/>
    <property type="match status" value="1"/>
</dbReference>
<dbReference type="AlphaFoldDB" id="A0A158IX98"/>
<dbReference type="Pfam" id="PF13506">
    <property type="entry name" value="Glyco_transf_21"/>
    <property type="match status" value="1"/>
</dbReference>
<dbReference type="EMBL" id="FCON02000030">
    <property type="protein sequence ID" value="SAL61302.1"/>
    <property type="molecule type" value="Genomic_DNA"/>
</dbReference>
<dbReference type="PANTHER" id="PTHR12726:SF0">
    <property type="entry name" value="CERAMIDE GLUCOSYLTRANSFERASE"/>
    <property type="match status" value="1"/>
</dbReference>
<evidence type="ECO:0000256" key="9">
    <source>
        <dbReference type="SAM" id="MobiDB-lite"/>
    </source>
</evidence>
<accession>A0A158IX98</accession>
<keyword evidence="4" id="KW-0328">Glycosyltransferase</keyword>
<evidence type="ECO:0000313" key="12">
    <source>
        <dbReference type="Proteomes" id="UP000054770"/>
    </source>
</evidence>
<gene>
    <name evidence="11" type="ORF">AWB68_03173</name>
</gene>
<feature type="region of interest" description="Disordered" evidence="9">
    <location>
        <begin position="390"/>
        <end position="410"/>
    </location>
</feature>
<dbReference type="GO" id="GO:0008120">
    <property type="term" value="F:ceramide glucosyltransferase activity"/>
    <property type="evidence" value="ECO:0007669"/>
    <property type="project" value="TreeGrafter"/>
</dbReference>
<evidence type="ECO:0000256" key="6">
    <source>
        <dbReference type="ARBA" id="ARBA00022692"/>
    </source>
</evidence>
<reference evidence="11" key="1">
    <citation type="submission" date="2016-01" db="EMBL/GenBank/DDBJ databases">
        <authorList>
            <person name="Peeters C."/>
        </authorList>
    </citation>
    <scope>NUCLEOTIDE SEQUENCE [LARGE SCALE GENOMIC DNA]</scope>
    <source>
        <strain evidence="11">LMG 22940</strain>
    </source>
</reference>
<keyword evidence="12" id="KW-1185">Reference proteome</keyword>
<keyword evidence="5" id="KW-0808">Transferase</keyword>
<evidence type="ECO:0000256" key="7">
    <source>
        <dbReference type="ARBA" id="ARBA00022989"/>
    </source>
</evidence>
<evidence type="ECO:0000256" key="4">
    <source>
        <dbReference type="ARBA" id="ARBA00022676"/>
    </source>
</evidence>
<proteinExistence type="predicted"/>
<evidence type="ECO:0000256" key="5">
    <source>
        <dbReference type="ARBA" id="ARBA00022679"/>
    </source>
</evidence>
<evidence type="ECO:0000256" key="8">
    <source>
        <dbReference type="ARBA" id="ARBA00023136"/>
    </source>
</evidence>
<evidence type="ECO:0000256" key="10">
    <source>
        <dbReference type="SAM" id="Phobius"/>
    </source>
</evidence>